<dbReference type="NCBIfam" id="TIGR00728">
    <property type="entry name" value="OPT_sfam"/>
    <property type="match status" value="1"/>
</dbReference>
<dbReference type="GO" id="GO:0005886">
    <property type="term" value="C:plasma membrane"/>
    <property type="evidence" value="ECO:0007669"/>
    <property type="project" value="TreeGrafter"/>
</dbReference>
<feature type="transmembrane region" description="Helical" evidence="8">
    <location>
        <begin position="519"/>
        <end position="540"/>
    </location>
</feature>
<sequence length="683" mass="75778">MEIEQRKIMKREEVDTEENDNQLSLQEEEQETEEEMSGRTIEPWTKQITVRGVLVSIVIGVVFSVIAQKLNLTTGIVPNLNSSAALLAFVFVQTWTKILKKSGFVSKPFTRQENTMIQTSAVACYGIAVGEFFYCVFFSGGFASYLLGLNHKTYVLSGPNMEGNSEKSVKEPGLGWMTAYLFAVCFIGLFVLIPLRKVMIIDLKLTYPSGLATAVLINGFHTQGDAQAKKQVRGFMKYFSFSFLWGFFQWFFSGIEGCGFAQFPTFGLKAWKQTFFFDFSMTFVGAGMICSHMVNLSLLLGAILSYGLMWPLLDKLKGSWFPDNLDEHNMKSIYGYKVFLSVALILGDGLYTFVKILYVTIVSINARVKNKPNDLDSVGDKKQHKFRKEDENFLRDKIPMWIGISGYLIFAAVSTIVVPLIFPQLKWYYVIVAYIFAPCLAFCNAYGAGLTDINMAYNYGKIGLFVLAAVTGRENGVVAGLAGCGLIKSVVSVSCILMQDFKTAHYTMTSPKAMFASQMIGTVVGCIVTPLSFFLFYRAFDVGNPNGEFKAPYALIYRNMAILGVQGFSALPLHCLQMCYGFFGFAVLVNVVRDLTPEKVGRFMPLPTAMAVPFLVGAYFAIDMCVGTLVVFIWEKRNRRKAEVMVPAVASGLICGEGLWTLPAAVLALAGVKPPICMKFLAS</sequence>
<evidence type="ECO:0000256" key="8">
    <source>
        <dbReference type="SAM" id="Phobius"/>
    </source>
</evidence>
<feature type="transmembrane region" description="Helical" evidence="8">
    <location>
        <begin position="238"/>
        <end position="264"/>
    </location>
</feature>
<dbReference type="InterPro" id="IPR004813">
    <property type="entry name" value="OPT"/>
</dbReference>
<feature type="transmembrane region" description="Helical" evidence="8">
    <location>
        <begin position="333"/>
        <end position="361"/>
    </location>
</feature>
<keyword evidence="5 8" id="KW-1133">Transmembrane helix</keyword>
<feature type="transmembrane region" description="Helical" evidence="8">
    <location>
        <begin position="455"/>
        <end position="472"/>
    </location>
</feature>
<evidence type="ECO:0000256" key="1">
    <source>
        <dbReference type="ARBA" id="ARBA00004141"/>
    </source>
</evidence>
<feature type="transmembrane region" description="Helical" evidence="8">
    <location>
        <begin position="646"/>
        <end position="670"/>
    </location>
</feature>
<evidence type="ECO:0000256" key="2">
    <source>
        <dbReference type="ARBA" id="ARBA00010276"/>
    </source>
</evidence>
<evidence type="ECO:0000256" key="7">
    <source>
        <dbReference type="SAM" id="MobiDB-lite"/>
    </source>
</evidence>
<feature type="region of interest" description="Disordered" evidence="7">
    <location>
        <begin position="1"/>
        <end position="40"/>
    </location>
</feature>
<dbReference type="Pfam" id="PF03169">
    <property type="entry name" value="OPT"/>
    <property type="match status" value="1"/>
</dbReference>
<comment type="similarity">
    <text evidence="2">Belongs to the YSL (TC 2.A.67.2) family.</text>
</comment>
<dbReference type="EMBL" id="QGKX02001521">
    <property type="protein sequence ID" value="KAF3514419.1"/>
    <property type="molecule type" value="Genomic_DNA"/>
</dbReference>
<gene>
    <name evidence="9" type="ORF">F2Q69_00008918</name>
</gene>
<feature type="transmembrane region" description="Helical" evidence="8">
    <location>
        <begin position="398"/>
        <end position="421"/>
    </location>
</feature>
<accession>A0A8S9PG59</accession>
<feature type="transmembrane region" description="Helical" evidence="8">
    <location>
        <begin position="48"/>
        <end position="68"/>
    </location>
</feature>
<evidence type="ECO:0000256" key="6">
    <source>
        <dbReference type="ARBA" id="ARBA00023136"/>
    </source>
</evidence>
<evidence type="ECO:0000313" key="9">
    <source>
        <dbReference type="EMBL" id="KAF3514419.1"/>
    </source>
</evidence>
<dbReference type="GO" id="GO:0010039">
    <property type="term" value="P:response to iron ion"/>
    <property type="evidence" value="ECO:0007669"/>
    <property type="project" value="TreeGrafter"/>
</dbReference>
<feature type="transmembrane region" description="Helical" evidence="8">
    <location>
        <begin position="478"/>
        <end position="498"/>
    </location>
</feature>
<evidence type="ECO:0000256" key="5">
    <source>
        <dbReference type="ARBA" id="ARBA00022989"/>
    </source>
</evidence>
<name>A0A8S9PG59_BRACR</name>
<reference evidence="9" key="1">
    <citation type="submission" date="2019-12" db="EMBL/GenBank/DDBJ databases">
        <title>Genome sequencing and annotation of Brassica cretica.</title>
        <authorList>
            <person name="Studholme D.J."/>
            <person name="Sarris P."/>
        </authorList>
    </citation>
    <scope>NUCLEOTIDE SEQUENCE</scope>
    <source>
        <strain evidence="9">PFS-109/04</strain>
        <tissue evidence="9">Leaf</tissue>
    </source>
</reference>
<evidence type="ECO:0000256" key="4">
    <source>
        <dbReference type="ARBA" id="ARBA00022692"/>
    </source>
</evidence>
<comment type="caution">
    <text evidence="9">The sequence shown here is derived from an EMBL/GenBank/DDBJ whole genome shotgun (WGS) entry which is preliminary data.</text>
</comment>
<feature type="compositionally biased region" description="Basic and acidic residues" evidence="7">
    <location>
        <begin position="1"/>
        <end position="13"/>
    </location>
</feature>
<dbReference type="PANTHER" id="PTHR31645">
    <property type="entry name" value="OLIGOPEPTIDE TRANSPORTER YGL114W-RELATED"/>
    <property type="match status" value="1"/>
</dbReference>
<feature type="transmembrane region" description="Helical" evidence="8">
    <location>
        <begin position="560"/>
        <end position="589"/>
    </location>
</feature>
<feature type="compositionally biased region" description="Acidic residues" evidence="7">
    <location>
        <begin position="14"/>
        <end position="35"/>
    </location>
</feature>
<feature type="transmembrane region" description="Helical" evidence="8">
    <location>
        <begin position="120"/>
        <end position="147"/>
    </location>
</feature>
<dbReference type="InterPro" id="IPR045035">
    <property type="entry name" value="YSL-like"/>
</dbReference>
<feature type="transmembrane region" description="Helical" evidence="8">
    <location>
        <begin position="174"/>
        <end position="195"/>
    </location>
</feature>
<dbReference type="GO" id="GO:0035673">
    <property type="term" value="F:oligopeptide transmembrane transporter activity"/>
    <property type="evidence" value="ECO:0007669"/>
    <property type="project" value="InterPro"/>
</dbReference>
<keyword evidence="6 8" id="KW-0472">Membrane</keyword>
<dbReference type="GO" id="GO:0051980">
    <property type="term" value="F:iron-nicotianamine transmembrane transporter activity"/>
    <property type="evidence" value="ECO:0007669"/>
    <property type="project" value="TreeGrafter"/>
</dbReference>
<keyword evidence="3" id="KW-0813">Transport</keyword>
<protein>
    <submittedName>
        <fullName evidence="9">Uncharacterized protein</fullName>
    </submittedName>
</protein>
<feature type="transmembrane region" description="Helical" evidence="8">
    <location>
        <begin position="80"/>
        <end position="99"/>
    </location>
</feature>
<comment type="subcellular location">
    <subcellularLocation>
        <location evidence="1">Membrane</location>
        <topology evidence="1">Multi-pass membrane protein</topology>
    </subcellularLocation>
</comment>
<evidence type="ECO:0000256" key="3">
    <source>
        <dbReference type="ARBA" id="ARBA00022448"/>
    </source>
</evidence>
<evidence type="ECO:0000313" key="10">
    <source>
        <dbReference type="Proteomes" id="UP000712600"/>
    </source>
</evidence>
<proteinExistence type="inferred from homology"/>
<feature type="transmembrane region" description="Helical" evidence="8">
    <location>
        <begin position="610"/>
        <end position="634"/>
    </location>
</feature>
<dbReference type="GO" id="GO:0048316">
    <property type="term" value="P:seed development"/>
    <property type="evidence" value="ECO:0007669"/>
    <property type="project" value="TreeGrafter"/>
</dbReference>
<dbReference type="PANTHER" id="PTHR31645:SF11">
    <property type="entry name" value="METAL-NICOTIANAMINE TRANSPORTER YSL1"/>
    <property type="match status" value="1"/>
</dbReference>
<feature type="transmembrane region" description="Helical" evidence="8">
    <location>
        <begin position="427"/>
        <end position="448"/>
    </location>
</feature>
<keyword evidence="4 8" id="KW-0812">Transmembrane</keyword>
<dbReference type="Proteomes" id="UP000712600">
    <property type="component" value="Unassembled WGS sequence"/>
</dbReference>
<organism evidence="9 10">
    <name type="scientific">Brassica cretica</name>
    <name type="common">Mustard</name>
    <dbReference type="NCBI Taxonomy" id="69181"/>
    <lineage>
        <taxon>Eukaryota</taxon>
        <taxon>Viridiplantae</taxon>
        <taxon>Streptophyta</taxon>
        <taxon>Embryophyta</taxon>
        <taxon>Tracheophyta</taxon>
        <taxon>Spermatophyta</taxon>
        <taxon>Magnoliopsida</taxon>
        <taxon>eudicotyledons</taxon>
        <taxon>Gunneridae</taxon>
        <taxon>Pentapetalae</taxon>
        <taxon>rosids</taxon>
        <taxon>malvids</taxon>
        <taxon>Brassicales</taxon>
        <taxon>Brassicaceae</taxon>
        <taxon>Brassiceae</taxon>
        <taxon>Brassica</taxon>
    </lineage>
</organism>
<dbReference type="AlphaFoldDB" id="A0A8S9PG59"/>